<dbReference type="PROSITE" id="PS00122">
    <property type="entry name" value="CARBOXYLESTERASE_B_1"/>
    <property type="match status" value="1"/>
</dbReference>
<dbReference type="Gene3D" id="3.40.50.1820">
    <property type="entry name" value="alpha/beta hydrolase"/>
    <property type="match status" value="1"/>
</dbReference>
<name>A0A4S8Z129_AURPU</name>
<reference evidence="5 6" key="1">
    <citation type="submission" date="2018-10" db="EMBL/GenBank/DDBJ databases">
        <title>Fifty Aureobasidium pullulans genomes reveal a recombining polyextremotolerant generalist.</title>
        <authorList>
            <person name="Gostincar C."/>
            <person name="Turk M."/>
            <person name="Zajc J."/>
            <person name="Gunde-Cimerman N."/>
        </authorList>
    </citation>
    <scope>NUCLEOTIDE SEQUENCE [LARGE SCALE GENOMIC DNA]</scope>
    <source>
        <strain evidence="5 6">EXF-10751</strain>
    </source>
</reference>
<dbReference type="InterPro" id="IPR019826">
    <property type="entry name" value="Carboxylesterase_B_AS"/>
</dbReference>
<comment type="caution">
    <text evidence="5">The sequence shown here is derived from an EMBL/GenBank/DDBJ whole genome shotgun (WGS) entry which is preliminary data.</text>
</comment>
<evidence type="ECO:0000259" key="4">
    <source>
        <dbReference type="Pfam" id="PF00135"/>
    </source>
</evidence>
<keyword evidence="2 3" id="KW-0378">Hydrolase</keyword>
<dbReference type="PANTHER" id="PTHR43918:SF4">
    <property type="entry name" value="CARBOXYLIC ESTER HYDROLASE"/>
    <property type="match status" value="1"/>
</dbReference>
<evidence type="ECO:0000313" key="5">
    <source>
        <dbReference type="EMBL" id="THW61409.1"/>
    </source>
</evidence>
<protein>
    <recommendedName>
        <fullName evidence="3">Carboxylic ester hydrolase</fullName>
        <ecNumber evidence="3">3.1.1.-</ecNumber>
    </recommendedName>
</protein>
<dbReference type="PANTHER" id="PTHR43918">
    <property type="entry name" value="ACETYLCHOLINESTERASE"/>
    <property type="match status" value="1"/>
</dbReference>
<sequence>MLLGCDTETWNGRQLLCRAPGVSPDSTWREGAYKRPVKSPDPSSNSISHYLVRYRAVLNNSHVIQTHRYLTFRPRRLVCGIALGQRACAAPTVTIVSGVIVGTATGVLNQPTVTGLVNAYLGIPYASPPKRFEAPVPAPAWNTSLNAQKYGAACIQQLNGSVVGPFSEDCLFANVYVPPNTTASSQKAVMFWIHGGDLAIGASSETTFNASSLAVNHDVIVVTFNYRLGIFGFPNSPDLPSSQRNPGYLDQRLALQWTRDNINAFGGDKANITIFGESAGGYSVAQLLANPPKPLPFVAAIMESPLILLPGNGTKNWNNVSAHFGCATADSSLECLQKVDVSDLSGYIQSSGIGLLWPPAIDGVTQVESISDAISAKSFAHVPVYMGTNTGEFDCLLKTLGLGKNINNNATEQLFALFGLNLTSITEILAPRYPQKLAPVDLVGQILTDLFFTCPVAKFSRELAANQYDTWRYWYGLVTPTFGSDYAAHASEVNQVFGSYPLQNENGKATSDQIKLSALMQTVWTNFAKDPHRGPGWPQISTNSISNKFGLFGGVRNSSGLQIIPTLTADFACGVLDGVATLSKAGVLEVNTPFKI</sequence>
<dbReference type="EMBL" id="QZAN01000049">
    <property type="protein sequence ID" value="THW61409.1"/>
    <property type="molecule type" value="Genomic_DNA"/>
</dbReference>
<evidence type="ECO:0000256" key="3">
    <source>
        <dbReference type="RuleBase" id="RU361235"/>
    </source>
</evidence>
<dbReference type="AlphaFoldDB" id="A0A4S8Z129"/>
<comment type="similarity">
    <text evidence="1 3">Belongs to the type-B carboxylesterase/lipase family.</text>
</comment>
<dbReference type="InterPro" id="IPR002018">
    <property type="entry name" value="CarbesteraseB"/>
</dbReference>
<dbReference type="Pfam" id="PF00135">
    <property type="entry name" value="COesterase"/>
    <property type="match status" value="1"/>
</dbReference>
<dbReference type="Proteomes" id="UP000310421">
    <property type="component" value="Unassembled WGS sequence"/>
</dbReference>
<dbReference type="SUPFAM" id="SSF53474">
    <property type="entry name" value="alpha/beta-Hydrolases"/>
    <property type="match status" value="1"/>
</dbReference>
<dbReference type="EC" id="3.1.1.-" evidence="3"/>
<dbReference type="GO" id="GO:0052689">
    <property type="term" value="F:carboxylic ester hydrolase activity"/>
    <property type="evidence" value="ECO:0007669"/>
    <property type="project" value="TreeGrafter"/>
</dbReference>
<gene>
    <name evidence="5" type="ORF">D6D20_05098</name>
</gene>
<dbReference type="InterPro" id="IPR029058">
    <property type="entry name" value="AB_hydrolase_fold"/>
</dbReference>
<feature type="domain" description="Carboxylesterase type B" evidence="4">
    <location>
        <begin position="91"/>
        <end position="542"/>
    </location>
</feature>
<evidence type="ECO:0000256" key="1">
    <source>
        <dbReference type="ARBA" id="ARBA00005964"/>
    </source>
</evidence>
<evidence type="ECO:0000256" key="2">
    <source>
        <dbReference type="ARBA" id="ARBA00022801"/>
    </source>
</evidence>
<dbReference type="InterPro" id="IPR050654">
    <property type="entry name" value="AChE-related_enzymes"/>
</dbReference>
<accession>A0A4S8Z129</accession>
<organism evidence="5 6">
    <name type="scientific">Aureobasidium pullulans</name>
    <name type="common">Black yeast</name>
    <name type="synonym">Pullularia pullulans</name>
    <dbReference type="NCBI Taxonomy" id="5580"/>
    <lineage>
        <taxon>Eukaryota</taxon>
        <taxon>Fungi</taxon>
        <taxon>Dikarya</taxon>
        <taxon>Ascomycota</taxon>
        <taxon>Pezizomycotina</taxon>
        <taxon>Dothideomycetes</taxon>
        <taxon>Dothideomycetidae</taxon>
        <taxon>Dothideales</taxon>
        <taxon>Saccotheciaceae</taxon>
        <taxon>Aureobasidium</taxon>
    </lineage>
</organism>
<evidence type="ECO:0000313" key="6">
    <source>
        <dbReference type="Proteomes" id="UP000310421"/>
    </source>
</evidence>
<proteinExistence type="inferred from homology"/>